<sequence>MKTVTLAICSLILVFTSFNAFSSYSTFAGFDHLSEAILHTYSASRSSDGKTVAKLAEVARVHASATRSDNYRRIDHIFLNEGIRCLNLAVKEGKNGNTDAAKQAVNDALLFLIQSVSIPVVFRRINDDG</sequence>
<dbReference type="InterPro" id="IPR031877">
    <property type="entry name" value="SmbP"/>
</dbReference>
<dbReference type="GO" id="GO:0046872">
    <property type="term" value="F:metal ion binding"/>
    <property type="evidence" value="ECO:0007669"/>
    <property type="project" value="InterPro"/>
</dbReference>
<dbReference type="Pfam" id="PF16785">
    <property type="entry name" value="SMBP"/>
    <property type="match status" value="1"/>
</dbReference>
<evidence type="ECO:0000256" key="1">
    <source>
        <dbReference type="SAM" id="SignalP"/>
    </source>
</evidence>
<keyword evidence="3" id="KW-1185">Reference proteome</keyword>
<proteinExistence type="predicted"/>
<dbReference type="RefSeq" id="WP_090322400.1">
    <property type="nucleotide sequence ID" value="NZ_FNOE01000043.1"/>
</dbReference>
<accession>A0A1H8UZH7</accession>
<gene>
    <name evidence="2" type="ORF">SAMN05216333_1425</name>
</gene>
<organism evidence="2 3">
    <name type="scientific">Nitrosomonas oligotropha</name>
    <dbReference type="NCBI Taxonomy" id="42354"/>
    <lineage>
        <taxon>Bacteria</taxon>
        <taxon>Pseudomonadati</taxon>
        <taxon>Pseudomonadota</taxon>
        <taxon>Betaproteobacteria</taxon>
        <taxon>Nitrosomonadales</taxon>
        <taxon>Nitrosomonadaceae</taxon>
        <taxon>Nitrosomonas</taxon>
    </lineage>
</organism>
<dbReference type="CDD" id="cd13840">
    <property type="entry name" value="SMBP_like"/>
    <property type="match status" value="1"/>
</dbReference>
<keyword evidence="1" id="KW-0732">Signal</keyword>
<dbReference type="STRING" id="42354.SAMN05216333_1425"/>
<name>A0A1H8UZH7_9PROT</name>
<dbReference type="AlphaFoldDB" id="A0A1H8UZH7"/>
<dbReference type="Proteomes" id="UP000198814">
    <property type="component" value="Unassembled WGS sequence"/>
</dbReference>
<dbReference type="EMBL" id="FODO01000042">
    <property type="protein sequence ID" value="SEP07968.1"/>
    <property type="molecule type" value="Genomic_DNA"/>
</dbReference>
<evidence type="ECO:0000313" key="2">
    <source>
        <dbReference type="EMBL" id="SEP07968.1"/>
    </source>
</evidence>
<evidence type="ECO:0000313" key="3">
    <source>
        <dbReference type="Proteomes" id="UP000198814"/>
    </source>
</evidence>
<feature type="signal peptide" evidence="1">
    <location>
        <begin position="1"/>
        <end position="22"/>
    </location>
</feature>
<dbReference type="Gene3D" id="1.20.120.660">
    <property type="entry name" value="IL-4 antagonist (De novo design) like domain"/>
    <property type="match status" value="1"/>
</dbReference>
<reference evidence="3" key="1">
    <citation type="submission" date="2016-10" db="EMBL/GenBank/DDBJ databases">
        <authorList>
            <person name="Varghese N."/>
            <person name="Submissions S."/>
        </authorList>
    </citation>
    <scope>NUCLEOTIDE SEQUENCE [LARGE SCALE GENOMIC DNA]</scope>
    <source>
        <strain evidence="3">Nm76</strain>
    </source>
</reference>
<feature type="chain" id="PRO_5011777828" evidence="1">
    <location>
        <begin position="23"/>
        <end position="129"/>
    </location>
</feature>
<protein>
    <submittedName>
        <fullName evidence="2">Small metal-binding protein</fullName>
    </submittedName>
</protein>